<dbReference type="InterPro" id="IPR042206">
    <property type="entry name" value="CRISPR-assoc_Cas1_C"/>
</dbReference>
<dbReference type="GO" id="GO:0004520">
    <property type="term" value="F:DNA endonuclease activity"/>
    <property type="evidence" value="ECO:0007669"/>
    <property type="project" value="InterPro"/>
</dbReference>
<gene>
    <name evidence="9" type="primary">cas1</name>
    <name evidence="10" type="ORF">CUJ86_07885</name>
</gene>
<keyword evidence="5 9" id="KW-0460">Magnesium</keyword>
<keyword evidence="4 9" id="KW-0378">Hydrolase</keyword>
<comment type="function">
    <text evidence="9">CRISPR (clustered regularly interspaced short palindromic repeat), is an adaptive immune system that provides protection against mobile genetic elements (viruses, transposable elements and conjugative plasmids). CRISPR clusters contain spacers, sequences complementary to antecedent mobile elements, and target invading nucleic acids. CRISPR clusters are transcribed and processed into CRISPR RNA (crRNA). Acts as a dsDNA endonuclease. Involved in the integration of spacer DNA into the CRISPR cassette.</text>
</comment>
<feature type="binding site" evidence="9">
    <location>
        <position position="249"/>
    </location>
    <ligand>
        <name>Mn(2+)</name>
        <dbReference type="ChEBI" id="CHEBI:29035"/>
    </ligand>
</feature>
<organism evidence="10 11">
    <name type="scientific">Methanofollis fontis</name>
    <dbReference type="NCBI Taxonomy" id="2052832"/>
    <lineage>
        <taxon>Archaea</taxon>
        <taxon>Methanobacteriati</taxon>
        <taxon>Methanobacteriota</taxon>
        <taxon>Stenosarchaea group</taxon>
        <taxon>Methanomicrobia</taxon>
        <taxon>Methanomicrobiales</taxon>
        <taxon>Methanomicrobiaceae</taxon>
        <taxon>Methanofollis</taxon>
    </lineage>
</organism>
<sequence length="343" mass="39352">MKKLLNTLYVTTPESYLLREGENVVIKINNVEKFRIPIHNLEGIVCFGYMGASPQLMRLCTDNNVGLSFLTPHGKFLGRVHGRIRGNVLLRRTQYRKADNEEESLDLARCFIIGKIVNCRTVLGRSIRDHGDVIDLDKIRFIDSLLIENLQSIDSCLNSDSLRGIEGNCARFYFGVLDELILKQKDDFFITQRNRRPPLDNMNALLSFLYTLLAHDVESALETVGLDPYVGFFHTDRPGRPSLALDMMEELRPFMADRLALNMVNLRQICGKDFFRKENGGVIMTDDGRKEILAAWQKRKQDKITHPYLNEKISVGLLPYVQAMLLARYLRGDIDGYPPFFMN</sequence>
<proteinExistence type="inferred from homology"/>
<dbReference type="Gene3D" id="1.20.120.920">
    <property type="entry name" value="CRISPR-associated endonuclease Cas1, C-terminal domain"/>
    <property type="match status" value="1"/>
</dbReference>
<keyword evidence="7 9" id="KW-0238">DNA-binding</keyword>
<dbReference type="GO" id="GO:0046872">
    <property type="term" value="F:metal ion binding"/>
    <property type="evidence" value="ECO:0007669"/>
    <property type="project" value="UniProtKB-UniRule"/>
</dbReference>
<evidence type="ECO:0000313" key="11">
    <source>
        <dbReference type="Proteomes" id="UP000292580"/>
    </source>
</evidence>
<dbReference type="InterPro" id="IPR019856">
    <property type="entry name" value="CRISPR-assoc_Cas1_DVULG"/>
</dbReference>
<dbReference type="InterPro" id="IPR042211">
    <property type="entry name" value="CRISPR-assoc_Cas1_N"/>
</dbReference>
<reference evidence="10 11" key="1">
    <citation type="submission" date="2017-11" db="EMBL/GenBank/DDBJ databases">
        <title>Isolation and Characterization of Methanofollis Species from Methane Seep Offshore SW Taiwan.</title>
        <authorList>
            <person name="Teng N.-H."/>
            <person name="Lai M.-C."/>
            <person name="Chen S.-C."/>
        </authorList>
    </citation>
    <scope>NUCLEOTIDE SEQUENCE [LARGE SCALE GENOMIC DNA]</scope>
    <source>
        <strain evidence="10 11">FWC-SCC2</strain>
    </source>
</reference>
<dbReference type="InterPro" id="IPR002729">
    <property type="entry name" value="CRISPR-assoc_Cas1"/>
</dbReference>
<evidence type="ECO:0000256" key="9">
    <source>
        <dbReference type="HAMAP-Rule" id="MF_01470"/>
    </source>
</evidence>
<comment type="subunit">
    <text evidence="9">Homodimer, forms a heterotetramer with a Cas2 homodimer.</text>
</comment>
<dbReference type="NCBIfam" id="TIGR03640">
    <property type="entry name" value="cas1_DVULG"/>
    <property type="match status" value="1"/>
</dbReference>
<evidence type="ECO:0000256" key="3">
    <source>
        <dbReference type="ARBA" id="ARBA00022759"/>
    </source>
</evidence>
<dbReference type="EMBL" id="PGCL01000003">
    <property type="protein sequence ID" value="TAJ43963.1"/>
    <property type="molecule type" value="Genomic_DNA"/>
</dbReference>
<dbReference type="OrthoDB" id="2216at2157"/>
<dbReference type="CDD" id="cd09721">
    <property type="entry name" value="Cas1_I-C"/>
    <property type="match status" value="1"/>
</dbReference>
<dbReference type="RefSeq" id="WP_130647025.1">
    <property type="nucleotide sequence ID" value="NZ_PGCL01000003.1"/>
</dbReference>
<dbReference type="NCBIfam" id="TIGR00287">
    <property type="entry name" value="cas1"/>
    <property type="match status" value="1"/>
</dbReference>
<evidence type="ECO:0000256" key="5">
    <source>
        <dbReference type="ARBA" id="ARBA00022842"/>
    </source>
</evidence>
<dbReference type="PANTHER" id="PTHR34353">
    <property type="entry name" value="CRISPR-ASSOCIATED ENDONUCLEASE CAS1 1"/>
    <property type="match status" value="1"/>
</dbReference>
<accession>A0A483CXG3</accession>
<evidence type="ECO:0000256" key="6">
    <source>
        <dbReference type="ARBA" id="ARBA00023118"/>
    </source>
</evidence>
<dbReference type="AlphaFoldDB" id="A0A483CXG3"/>
<keyword evidence="3 9" id="KW-0255">Endonuclease</keyword>
<dbReference type="GO" id="GO:0043571">
    <property type="term" value="P:maintenance of CRISPR repeat elements"/>
    <property type="evidence" value="ECO:0007669"/>
    <property type="project" value="UniProtKB-UniRule"/>
</dbReference>
<keyword evidence="1 9" id="KW-0540">Nuclease</keyword>
<comment type="cofactor">
    <cofactor evidence="9">
        <name>Mg(2+)</name>
        <dbReference type="ChEBI" id="CHEBI:18420"/>
    </cofactor>
    <cofactor evidence="9">
        <name>Mn(2+)</name>
        <dbReference type="ChEBI" id="CHEBI:29035"/>
    </cofactor>
</comment>
<comment type="similarity">
    <text evidence="9">Belongs to the CRISPR-associated endonuclease Cas1 family.</text>
</comment>
<feature type="binding site" evidence="9">
    <location>
        <position position="166"/>
    </location>
    <ligand>
        <name>Mn(2+)</name>
        <dbReference type="ChEBI" id="CHEBI:29035"/>
    </ligand>
</feature>
<evidence type="ECO:0000256" key="1">
    <source>
        <dbReference type="ARBA" id="ARBA00022722"/>
    </source>
</evidence>
<dbReference type="GO" id="GO:0016787">
    <property type="term" value="F:hydrolase activity"/>
    <property type="evidence" value="ECO:0007669"/>
    <property type="project" value="UniProtKB-KW"/>
</dbReference>
<evidence type="ECO:0000256" key="8">
    <source>
        <dbReference type="ARBA" id="ARBA00023211"/>
    </source>
</evidence>
<feature type="binding site" evidence="9">
    <location>
        <position position="234"/>
    </location>
    <ligand>
        <name>Mn(2+)</name>
        <dbReference type="ChEBI" id="CHEBI:29035"/>
    </ligand>
</feature>
<keyword evidence="8 9" id="KW-0464">Manganese</keyword>
<protein>
    <recommendedName>
        <fullName evidence="9">CRISPR-associated endonuclease Cas1</fullName>
        <ecNumber evidence="9">3.1.-.-</ecNumber>
    </recommendedName>
</protein>
<keyword evidence="6 9" id="KW-0051">Antiviral defense</keyword>
<dbReference type="GO" id="GO:0003677">
    <property type="term" value="F:DNA binding"/>
    <property type="evidence" value="ECO:0007669"/>
    <property type="project" value="UniProtKB-KW"/>
</dbReference>
<comment type="caution">
    <text evidence="10">The sequence shown here is derived from an EMBL/GenBank/DDBJ whole genome shotgun (WGS) entry which is preliminary data.</text>
</comment>
<keyword evidence="11" id="KW-1185">Reference proteome</keyword>
<name>A0A483CXG3_9EURY</name>
<evidence type="ECO:0000256" key="7">
    <source>
        <dbReference type="ARBA" id="ARBA00023125"/>
    </source>
</evidence>
<dbReference type="EC" id="3.1.-.-" evidence="9"/>
<dbReference type="InterPro" id="IPR050646">
    <property type="entry name" value="Cas1"/>
</dbReference>
<evidence type="ECO:0000313" key="10">
    <source>
        <dbReference type="EMBL" id="TAJ43963.1"/>
    </source>
</evidence>
<dbReference type="Proteomes" id="UP000292580">
    <property type="component" value="Unassembled WGS sequence"/>
</dbReference>
<evidence type="ECO:0000256" key="4">
    <source>
        <dbReference type="ARBA" id="ARBA00022801"/>
    </source>
</evidence>
<dbReference type="Pfam" id="PF01867">
    <property type="entry name" value="Cas_Cas1"/>
    <property type="match status" value="1"/>
</dbReference>
<dbReference type="Gene3D" id="3.100.10.20">
    <property type="entry name" value="CRISPR-associated endonuclease Cas1, N-terminal domain"/>
    <property type="match status" value="1"/>
</dbReference>
<dbReference type="HAMAP" id="MF_01470">
    <property type="entry name" value="Cas1"/>
    <property type="match status" value="1"/>
</dbReference>
<keyword evidence="2 9" id="KW-0479">Metal-binding</keyword>
<dbReference type="GO" id="GO:0051607">
    <property type="term" value="P:defense response to virus"/>
    <property type="evidence" value="ECO:0007669"/>
    <property type="project" value="UniProtKB-UniRule"/>
</dbReference>
<evidence type="ECO:0000256" key="2">
    <source>
        <dbReference type="ARBA" id="ARBA00022723"/>
    </source>
</evidence>
<dbReference type="PANTHER" id="PTHR34353:SF2">
    <property type="entry name" value="CRISPR-ASSOCIATED ENDONUCLEASE CAS1 1"/>
    <property type="match status" value="1"/>
</dbReference>